<dbReference type="STRING" id="1392250.A0A2I2G490"/>
<protein>
    <recommendedName>
        <fullName evidence="5">Zn(2)-C6 fungal-type domain-containing protein</fullName>
    </recommendedName>
</protein>
<dbReference type="InterPro" id="IPR053178">
    <property type="entry name" value="Osmoadaptation_assoc"/>
</dbReference>
<dbReference type="SUPFAM" id="SSF57701">
    <property type="entry name" value="Zn2/Cys6 DNA-binding domain"/>
    <property type="match status" value="1"/>
</dbReference>
<evidence type="ECO:0000256" key="3">
    <source>
        <dbReference type="ARBA" id="ARBA00023163"/>
    </source>
</evidence>
<dbReference type="Pfam" id="PF00172">
    <property type="entry name" value="Zn_clus"/>
    <property type="match status" value="1"/>
</dbReference>
<accession>A0A2I2G490</accession>
<proteinExistence type="predicted"/>
<keyword evidence="3" id="KW-0804">Transcription</keyword>
<dbReference type="InterPro" id="IPR001138">
    <property type="entry name" value="Zn2Cys6_DnaBD"/>
</dbReference>
<sequence>MPGVPTSRGCEACRKQKKRCDQEQPACSRCARLGIPCIGGGARRFKFTENRTPDASASALQKQQGGGARRPPSVAYVAPARALCGDAARLQASLINMLEVKDARYNLGYYGVFFAQLPCRVGVHPALDAAVAAVTHSAPCLFKQESSSLALEKYGRALYMLRLSLQDGKVDLGVETLCAIYLLWISEDWITGNSEGHLMHTAIIALILKNLARKPDLDDFQIQLLRTLCMAVLVHSVFDPRVHLDPHVIHRFLINGPRLPANHQLLSPFETLTVPNFARIPRLIHHPESHTTQLLTVYSHMASDFPKLRAIARSPTLVARPNASLVAIRAQINYQTAYGLFLAVMTMLNRLCWVLGSERGVLDRELDVLVEEIQGLGERGLKLRPLGSHYMPMSLSAAWAALTFDEGGRERVEEIERLAGEYCSSESLMEAWRARGAQTRRQFERLREKMDESGQVGLERGRVGVVVLD</sequence>
<dbReference type="GO" id="GO:0009893">
    <property type="term" value="P:positive regulation of metabolic process"/>
    <property type="evidence" value="ECO:0007669"/>
    <property type="project" value="UniProtKB-ARBA"/>
</dbReference>
<comment type="caution">
    <text evidence="6">The sequence shown here is derived from an EMBL/GenBank/DDBJ whole genome shotgun (WGS) entry which is preliminary data.</text>
</comment>
<evidence type="ECO:0000256" key="4">
    <source>
        <dbReference type="ARBA" id="ARBA00023242"/>
    </source>
</evidence>
<dbReference type="Proteomes" id="UP000234275">
    <property type="component" value="Unassembled WGS sequence"/>
</dbReference>
<dbReference type="VEuPathDB" id="FungiDB:P170DRAFT_465282"/>
<organism evidence="6 7">
    <name type="scientific">Aspergillus steynii IBT 23096</name>
    <dbReference type="NCBI Taxonomy" id="1392250"/>
    <lineage>
        <taxon>Eukaryota</taxon>
        <taxon>Fungi</taxon>
        <taxon>Dikarya</taxon>
        <taxon>Ascomycota</taxon>
        <taxon>Pezizomycotina</taxon>
        <taxon>Eurotiomycetes</taxon>
        <taxon>Eurotiomycetidae</taxon>
        <taxon>Eurotiales</taxon>
        <taxon>Aspergillaceae</taxon>
        <taxon>Aspergillus</taxon>
        <taxon>Aspergillus subgen. Circumdati</taxon>
    </lineage>
</organism>
<keyword evidence="4" id="KW-0539">Nucleus</keyword>
<dbReference type="Gene3D" id="4.10.240.10">
    <property type="entry name" value="Zn(2)-C6 fungal-type DNA-binding domain"/>
    <property type="match status" value="1"/>
</dbReference>
<evidence type="ECO:0000256" key="1">
    <source>
        <dbReference type="ARBA" id="ARBA00023015"/>
    </source>
</evidence>
<dbReference type="EMBL" id="MSFO01000005">
    <property type="protein sequence ID" value="PLB47679.1"/>
    <property type="molecule type" value="Genomic_DNA"/>
</dbReference>
<dbReference type="SMART" id="SM00066">
    <property type="entry name" value="GAL4"/>
    <property type="match status" value="1"/>
</dbReference>
<reference evidence="6 7" key="1">
    <citation type="submission" date="2016-12" db="EMBL/GenBank/DDBJ databases">
        <title>The genomes of Aspergillus section Nigri reveals drivers in fungal speciation.</title>
        <authorList>
            <consortium name="DOE Joint Genome Institute"/>
            <person name="Vesth T.C."/>
            <person name="Nybo J."/>
            <person name="Theobald S."/>
            <person name="Brandl J."/>
            <person name="Frisvad J.C."/>
            <person name="Nielsen K.F."/>
            <person name="Lyhne E.K."/>
            <person name="Kogle M.E."/>
            <person name="Kuo A."/>
            <person name="Riley R."/>
            <person name="Clum A."/>
            <person name="Nolan M."/>
            <person name="Lipzen A."/>
            <person name="Salamov A."/>
            <person name="Henrissat B."/>
            <person name="Wiebenga A."/>
            <person name="De Vries R.P."/>
            <person name="Grigoriev I.V."/>
            <person name="Mortensen U.H."/>
            <person name="Andersen M.R."/>
            <person name="Baker S.E."/>
        </authorList>
    </citation>
    <scope>NUCLEOTIDE SEQUENCE [LARGE SCALE GENOMIC DNA]</scope>
    <source>
        <strain evidence="6 7">IBT 23096</strain>
    </source>
</reference>
<feature type="domain" description="Zn(2)-C6 fungal-type" evidence="5">
    <location>
        <begin position="9"/>
        <end position="37"/>
    </location>
</feature>
<dbReference type="PROSITE" id="PS00463">
    <property type="entry name" value="ZN2_CY6_FUNGAL_1"/>
    <property type="match status" value="1"/>
</dbReference>
<evidence type="ECO:0000259" key="5">
    <source>
        <dbReference type="PROSITE" id="PS50048"/>
    </source>
</evidence>
<dbReference type="GO" id="GO:0003677">
    <property type="term" value="F:DNA binding"/>
    <property type="evidence" value="ECO:0007669"/>
    <property type="project" value="UniProtKB-KW"/>
</dbReference>
<dbReference type="PANTHER" id="PTHR38111">
    <property type="entry name" value="ZN(2)-C6 FUNGAL-TYPE DOMAIN-CONTAINING PROTEIN-RELATED"/>
    <property type="match status" value="1"/>
</dbReference>
<keyword evidence="1" id="KW-0805">Transcription regulation</keyword>
<dbReference type="CDD" id="cd00067">
    <property type="entry name" value="GAL4"/>
    <property type="match status" value="1"/>
</dbReference>
<dbReference type="PANTHER" id="PTHR38111:SF11">
    <property type="entry name" value="TRANSCRIPTION FACTOR DOMAIN-CONTAINING PROTEIN-RELATED"/>
    <property type="match status" value="1"/>
</dbReference>
<gene>
    <name evidence="6" type="ORF">P170DRAFT_465282</name>
</gene>
<evidence type="ECO:0000313" key="6">
    <source>
        <dbReference type="EMBL" id="PLB47679.1"/>
    </source>
</evidence>
<evidence type="ECO:0000313" key="7">
    <source>
        <dbReference type="Proteomes" id="UP000234275"/>
    </source>
</evidence>
<evidence type="ECO:0000256" key="2">
    <source>
        <dbReference type="ARBA" id="ARBA00023125"/>
    </source>
</evidence>
<dbReference type="GeneID" id="36560008"/>
<name>A0A2I2G490_9EURO</name>
<keyword evidence="7" id="KW-1185">Reference proteome</keyword>
<keyword evidence="2" id="KW-0238">DNA-binding</keyword>
<dbReference type="PROSITE" id="PS50048">
    <property type="entry name" value="ZN2_CY6_FUNGAL_2"/>
    <property type="match status" value="1"/>
</dbReference>
<dbReference type="GO" id="GO:0008270">
    <property type="term" value="F:zinc ion binding"/>
    <property type="evidence" value="ECO:0007669"/>
    <property type="project" value="InterPro"/>
</dbReference>
<dbReference type="AlphaFoldDB" id="A0A2I2G490"/>
<dbReference type="GO" id="GO:0000981">
    <property type="term" value="F:DNA-binding transcription factor activity, RNA polymerase II-specific"/>
    <property type="evidence" value="ECO:0007669"/>
    <property type="project" value="InterPro"/>
</dbReference>
<dbReference type="RefSeq" id="XP_024702981.1">
    <property type="nucleotide sequence ID" value="XM_024852310.1"/>
</dbReference>
<dbReference type="InterPro" id="IPR036864">
    <property type="entry name" value="Zn2-C6_fun-type_DNA-bd_sf"/>
</dbReference>
<dbReference type="OrthoDB" id="4314040at2759"/>